<feature type="region of interest" description="Disordered" evidence="1">
    <location>
        <begin position="410"/>
        <end position="440"/>
    </location>
</feature>
<reference evidence="2 3" key="1">
    <citation type="submission" date="2020-07" db="EMBL/GenBank/DDBJ databases">
        <title>The yeast mating-type switching endonuclease HO is a domesticated member of an unorthodox homing genetic element family.</title>
        <authorList>
            <person name="Coughlan A.Y."/>
            <person name="Lombardi L."/>
            <person name="Braun-Galleani S."/>
            <person name="Martos A.R."/>
            <person name="Galeote V."/>
            <person name="Bigey F."/>
            <person name="Dequin S."/>
            <person name="Byrne K.P."/>
            <person name="Wolfe K.H."/>
        </authorList>
    </citation>
    <scope>NUCLEOTIDE SEQUENCE [LARGE SCALE GENOMIC DNA]</scope>
    <source>
        <strain evidence="2 3">NRRL Y-6702</strain>
    </source>
</reference>
<organism evidence="2 3">
    <name type="scientific">Zygotorulaspora mrakii</name>
    <name type="common">Zygosaccharomyces mrakii</name>
    <dbReference type="NCBI Taxonomy" id="42260"/>
    <lineage>
        <taxon>Eukaryota</taxon>
        <taxon>Fungi</taxon>
        <taxon>Dikarya</taxon>
        <taxon>Ascomycota</taxon>
        <taxon>Saccharomycotina</taxon>
        <taxon>Saccharomycetes</taxon>
        <taxon>Saccharomycetales</taxon>
        <taxon>Saccharomycetaceae</taxon>
        <taxon>Zygotorulaspora</taxon>
    </lineage>
</organism>
<dbReference type="OrthoDB" id="4035955at2759"/>
<feature type="compositionally biased region" description="Low complexity" evidence="1">
    <location>
        <begin position="68"/>
        <end position="87"/>
    </location>
</feature>
<name>A0A7H9B048_ZYGMR</name>
<sequence length="598" mass="67986">MSTPIYANKTLPVSPSFPTGTTSKRLNFKIWFHQTLFREEYDDHFKNDEIISLDEMDDLSLVPSFKKSPSCSTPSSNISSASNIAKNQVTEDKSSQFKRHRLKNLRKRLKVKIHHFRHRPVEKSVELLKVNETCKASTVEETVEWFNLFTDISNNFETLFKDNLKREFDVDESLDELRNINLPYGNENEIIQKLGLTDKSSKNHEVVRPDSQDDAQDTVIKHSLDRALGSIKRNSSDEMFEGTIRKRQCPKMAKEEEGFSVDNGNPPSLASGFTISDLDSVAKAPPLYLTGLANSGGFKKDGALSETVDSLKIINTGAKGSKDEYSSVSTIYRKSTSSDSTASANLVKVFTIPTFRSKNGSVNITSMVKEIESKKLDDRQLVRLARTGLVSRETLSFKDKRFYDDDDYDDVSVNSHEHQSSNVTDSGPEDEKSEIHETTEARVTFNQYSSLVVYKPSKNCQSTKNTVKFMSEQVADSPQNLKIQQAIPEPPQKQEAKSILKIRPNSKEQEENKRATSCDKVDVSAFLDYFEKFESKRQSEGSNLGRFRDRQLTHYYSELFFPELLQNWKKSEHVDTDYTKSKKATELNIGRKIIVTPE</sequence>
<dbReference type="Proteomes" id="UP000509704">
    <property type="component" value="Chromosome 3"/>
</dbReference>
<accession>A0A7H9B048</accession>
<dbReference type="EMBL" id="CP058606">
    <property type="protein sequence ID" value="QLG71837.1"/>
    <property type="molecule type" value="Genomic_DNA"/>
</dbReference>
<feature type="region of interest" description="Disordered" evidence="1">
    <location>
        <begin position="68"/>
        <end position="95"/>
    </location>
</feature>
<feature type="compositionally biased region" description="Basic and acidic residues" evidence="1">
    <location>
        <begin position="429"/>
        <end position="440"/>
    </location>
</feature>
<keyword evidence="3" id="KW-1185">Reference proteome</keyword>
<dbReference type="RefSeq" id="XP_037143565.1">
    <property type="nucleotide sequence ID" value="XM_037287670.1"/>
</dbReference>
<evidence type="ECO:0000313" key="3">
    <source>
        <dbReference type="Proteomes" id="UP000509704"/>
    </source>
</evidence>
<dbReference type="KEGG" id="zmk:HG535_0C01860"/>
<evidence type="ECO:0000313" key="2">
    <source>
        <dbReference type="EMBL" id="QLG71837.1"/>
    </source>
</evidence>
<evidence type="ECO:0000256" key="1">
    <source>
        <dbReference type="SAM" id="MobiDB-lite"/>
    </source>
</evidence>
<gene>
    <name evidence="2" type="ORF">HG535_0C01860</name>
</gene>
<dbReference type="AlphaFoldDB" id="A0A7H9B048"/>
<protein>
    <submittedName>
        <fullName evidence="2">Uncharacterized protein</fullName>
    </submittedName>
</protein>
<dbReference type="GeneID" id="59235533"/>
<proteinExistence type="predicted"/>